<dbReference type="InterPro" id="IPR000150">
    <property type="entry name" value="Cof"/>
</dbReference>
<dbReference type="GO" id="GO:0016791">
    <property type="term" value="F:phosphatase activity"/>
    <property type="evidence" value="ECO:0007669"/>
    <property type="project" value="TreeGrafter"/>
</dbReference>
<organism evidence="1 2">
    <name type="scientific">Stomatobaculum longum</name>
    <dbReference type="NCBI Taxonomy" id="796942"/>
    <lineage>
        <taxon>Bacteria</taxon>
        <taxon>Bacillati</taxon>
        <taxon>Bacillota</taxon>
        <taxon>Clostridia</taxon>
        <taxon>Lachnospirales</taxon>
        <taxon>Lachnospiraceae</taxon>
        <taxon>Stomatobaculum</taxon>
    </lineage>
</organism>
<evidence type="ECO:0000313" key="1">
    <source>
        <dbReference type="EMBL" id="EHO17373.1"/>
    </source>
</evidence>
<dbReference type="InterPro" id="IPR006379">
    <property type="entry name" value="HAD-SF_hydro_IIB"/>
</dbReference>
<dbReference type="Pfam" id="PF08282">
    <property type="entry name" value="Hydrolase_3"/>
    <property type="match status" value="1"/>
</dbReference>
<protein>
    <submittedName>
        <fullName evidence="1">Cof-like hydrolase</fullName>
    </submittedName>
</protein>
<reference evidence="1 2" key="1">
    <citation type="submission" date="2011-10" db="EMBL/GenBank/DDBJ databases">
        <title>The Genome Sequence of Lachnospiraceae bacterium ACC2.</title>
        <authorList>
            <consortium name="The Broad Institute Genome Sequencing Platform"/>
            <person name="Earl A."/>
            <person name="Ward D."/>
            <person name="Feldgarden M."/>
            <person name="Gevers D."/>
            <person name="Sizova M."/>
            <person name="Hazen A."/>
            <person name="Epstein S."/>
            <person name="Young S.K."/>
            <person name="Zeng Q."/>
            <person name="Gargeya S."/>
            <person name="Fitzgerald M."/>
            <person name="Haas B."/>
            <person name="Abouelleil A."/>
            <person name="Alvarado L."/>
            <person name="Arachchi H.M."/>
            <person name="Berlin A."/>
            <person name="Brown A."/>
            <person name="Chapman S.B."/>
            <person name="Chen Z."/>
            <person name="Dunbar C."/>
            <person name="Freedman E."/>
            <person name="Gearin G."/>
            <person name="Goldberg J."/>
            <person name="Griggs A."/>
            <person name="Gujja S."/>
            <person name="Heiman D."/>
            <person name="Howarth C."/>
            <person name="Larson L."/>
            <person name="Lui A."/>
            <person name="MacDonald P.J.P."/>
            <person name="Montmayeur A."/>
            <person name="Murphy C."/>
            <person name="Neiman D."/>
            <person name="Pearson M."/>
            <person name="Priest M."/>
            <person name="Roberts A."/>
            <person name="Saif S."/>
            <person name="Shea T."/>
            <person name="Shenoy N."/>
            <person name="Sisk P."/>
            <person name="Stolte C."/>
            <person name="Sykes S."/>
            <person name="Wortman J."/>
            <person name="Nusbaum C."/>
            <person name="Birren B."/>
        </authorList>
    </citation>
    <scope>NUCLEOTIDE SEQUENCE [LARGE SCALE GENOMIC DNA]</scope>
    <source>
        <strain evidence="1 2">ACC2</strain>
    </source>
</reference>
<sequence length="270" mass="30144">MNQKLFFFDVDGTLVDDKSKEIPQSAVTAIRSLREAGHLVYLNSGRTRCLLTHEMEQFGISCAVCGCGTEIIADGAVLLERRISRARGIELRKLLTELKLDAVLEAQEAVYFSNRPFENEALMEKLLAFVGSYAKTEVNALTDNTFLFDKFCVQTVPGGEKDPRIETLLQATPDFEGIARGRGFYEFVPKGFTKGKAVNFLMERFSIAAEDCYVFGDSMNDLTMFQSNAAHRIAMGEHDRELEAYASYIADTVRADGIAKALRALHVLER</sequence>
<dbReference type="SUPFAM" id="SSF56784">
    <property type="entry name" value="HAD-like"/>
    <property type="match status" value="1"/>
</dbReference>
<dbReference type="Proteomes" id="UP000018466">
    <property type="component" value="Unassembled WGS sequence"/>
</dbReference>
<proteinExistence type="predicted"/>
<dbReference type="SFLD" id="SFLDS00003">
    <property type="entry name" value="Haloacid_Dehalogenase"/>
    <property type="match status" value="1"/>
</dbReference>
<evidence type="ECO:0000313" key="2">
    <source>
        <dbReference type="Proteomes" id="UP000018466"/>
    </source>
</evidence>
<dbReference type="InterPro" id="IPR036412">
    <property type="entry name" value="HAD-like_sf"/>
</dbReference>
<dbReference type="GO" id="GO:0000287">
    <property type="term" value="F:magnesium ion binding"/>
    <property type="evidence" value="ECO:0007669"/>
    <property type="project" value="TreeGrafter"/>
</dbReference>
<dbReference type="PANTHER" id="PTHR10000">
    <property type="entry name" value="PHOSPHOSERINE PHOSPHATASE"/>
    <property type="match status" value="1"/>
</dbReference>
<dbReference type="Gene3D" id="3.40.50.1000">
    <property type="entry name" value="HAD superfamily/HAD-like"/>
    <property type="match status" value="1"/>
</dbReference>
<comment type="caution">
    <text evidence="1">The sequence shown here is derived from an EMBL/GenBank/DDBJ whole genome shotgun (WGS) entry which is preliminary data.</text>
</comment>
<dbReference type="NCBIfam" id="TIGR01484">
    <property type="entry name" value="HAD-SF-IIB"/>
    <property type="match status" value="1"/>
</dbReference>
<name>A0AA36Y5W6_9FIRM</name>
<keyword evidence="1" id="KW-0378">Hydrolase</keyword>
<dbReference type="EMBL" id="AGEL01000006">
    <property type="protein sequence ID" value="EHO17373.1"/>
    <property type="molecule type" value="Genomic_DNA"/>
</dbReference>
<gene>
    <name evidence="1" type="ORF">HMPREF9623_00972</name>
</gene>
<keyword evidence="2" id="KW-1185">Reference proteome</keyword>
<dbReference type="InterPro" id="IPR023214">
    <property type="entry name" value="HAD_sf"/>
</dbReference>
<dbReference type="GeneID" id="86940732"/>
<dbReference type="GO" id="GO:0005829">
    <property type="term" value="C:cytosol"/>
    <property type="evidence" value="ECO:0007669"/>
    <property type="project" value="TreeGrafter"/>
</dbReference>
<dbReference type="Gene3D" id="3.30.1240.10">
    <property type="match status" value="1"/>
</dbReference>
<dbReference type="PANTHER" id="PTHR10000:SF25">
    <property type="entry name" value="PHOSPHATASE YKRA-RELATED"/>
    <property type="match status" value="1"/>
</dbReference>
<accession>A0AA36Y5W6</accession>
<dbReference type="NCBIfam" id="TIGR00099">
    <property type="entry name" value="Cof-subfamily"/>
    <property type="match status" value="1"/>
</dbReference>
<dbReference type="RefSeq" id="WP_009532805.1">
    <property type="nucleotide sequence ID" value="NZ_CAJPPX010000063.1"/>
</dbReference>
<dbReference type="AlphaFoldDB" id="A0AA36Y5W6"/>
<dbReference type="SFLD" id="SFLDG01140">
    <property type="entry name" value="C2.B:_Phosphomannomutase_and_P"/>
    <property type="match status" value="1"/>
</dbReference>